<dbReference type="GeneID" id="92099457"/>
<evidence type="ECO:0000313" key="3">
    <source>
        <dbReference type="EMBL" id="KAK8038218.1"/>
    </source>
</evidence>
<dbReference type="EMBL" id="JAQQWL010000016">
    <property type="protein sequence ID" value="KAK8038218.1"/>
    <property type="molecule type" value="Genomic_DNA"/>
</dbReference>
<dbReference type="InterPro" id="IPR050345">
    <property type="entry name" value="Aliph_Amidase/BUP"/>
</dbReference>
<keyword evidence="4" id="KW-1185">Reference proteome</keyword>
<reference evidence="3 4" key="1">
    <citation type="submission" date="2023-01" db="EMBL/GenBank/DDBJ databases">
        <title>Analysis of 21 Apiospora genomes using comparative genomics revels a genus with tremendous synthesis potential of carbohydrate active enzymes and secondary metabolites.</title>
        <authorList>
            <person name="Sorensen T."/>
        </authorList>
    </citation>
    <scope>NUCLEOTIDE SEQUENCE [LARGE SCALE GENOMIC DNA]</scope>
    <source>
        <strain evidence="3 4">CBS 135458</strain>
    </source>
</reference>
<dbReference type="InterPro" id="IPR003010">
    <property type="entry name" value="C-N_Hydrolase"/>
</dbReference>
<dbReference type="PANTHER" id="PTHR43674:SF12">
    <property type="entry name" value="NITRILASE C965.09-RELATED"/>
    <property type="match status" value="1"/>
</dbReference>
<keyword evidence="1" id="KW-0378">Hydrolase</keyword>
<dbReference type="Gene3D" id="3.60.110.10">
    <property type="entry name" value="Carbon-nitrogen hydrolase"/>
    <property type="match status" value="1"/>
</dbReference>
<dbReference type="InterPro" id="IPR036526">
    <property type="entry name" value="C-N_Hydrolase_sf"/>
</dbReference>
<proteinExistence type="predicted"/>
<comment type="caution">
    <text evidence="3">The sequence shown here is derived from an EMBL/GenBank/DDBJ whole genome shotgun (WGS) entry which is preliminary data.</text>
</comment>
<sequence>MSTNPGQRLLTVAAAQLGPTPSLDTPRSGVLDRMIRLCEDAASKNVRLLVFPELAFTTFFPGFIIEKQEDVDNFFEAASPEDPYAIIHSSNGKPLFDKAAELRIDISIGYGERWAGEDGKITYYNTAIYYSAKQRKGIAKYRKIHLPGRYEPDTRPGVTQQLEKRYFAVGNLGFEAFRVPDLIHGALKSKDTVSGEDTQGKGDPIVGMLICNDRRWAEGWRSYGLQGIELLLEGYNTTAFAPQYPGSDEWQEHEALFHHHLSNQSGSYTNACFSIHAGKAGKEDHGSLIAGSSIVDPNGHIIAESKTKNDELVYATIDLAECRKGKRGSLHSTSIDGLNIMGGW</sequence>
<evidence type="ECO:0000313" key="4">
    <source>
        <dbReference type="Proteomes" id="UP001480595"/>
    </source>
</evidence>
<dbReference type="RefSeq" id="XP_066708070.1">
    <property type="nucleotide sequence ID" value="XM_066866394.1"/>
</dbReference>
<name>A0ABR1SV63_9PEZI</name>
<protein>
    <recommendedName>
        <fullName evidence="2">CN hydrolase domain-containing protein</fullName>
    </recommendedName>
</protein>
<evidence type="ECO:0000259" key="2">
    <source>
        <dbReference type="PROSITE" id="PS50263"/>
    </source>
</evidence>
<dbReference type="PANTHER" id="PTHR43674">
    <property type="entry name" value="NITRILASE C965.09-RELATED"/>
    <property type="match status" value="1"/>
</dbReference>
<dbReference type="Proteomes" id="UP001480595">
    <property type="component" value="Unassembled WGS sequence"/>
</dbReference>
<dbReference type="SUPFAM" id="SSF56317">
    <property type="entry name" value="Carbon-nitrogen hydrolase"/>
    <property type="match status" value="1"/>
</dbReference>
<evidence type="ECO:0000256" key="1">
    <source>
        <dbReference type="ARBA" id="ARBA00022801"/>
    </source>
</evidence>
<dbReference type="Pfam" id="PF00795">
    <property type="entry name" value="CN_hydrolase"/>
    <property type="match status" value="1"/>
</dbReference>
<gene>
    <name evidence="3" type="ORF">PG994_014985</name>
</gene>
<organism evidence="3 4">
    <name type="scientific">Apiospora phragmitis</name>
    <dbReference type="NCBI Taxonomy" id="2905665"/>
    <lineage>
        <taxon>Eukaryota</taxon>
        <taxon>Fungi</taxon>
        <taxon>Dikarya</taxon>
        <taxon>Ascomycota</taxon>
        <taxon>Pezizomycotina</taxon>
        <taxon>Sordariomycetes</taxon>
        <taxon>Xylariomycetidae</taxon>
        <taxon>Amphisphaeriales</taxon>
        <taxon>Apiosporaceae</taxon>
        <taxon>Apiospora</taxon>
    </lineage>
</organism>
<dbReference type="PROSITE" id="PS50263">
    <property type="entry name" value="CN_HYDROLASE"/>
    <property type="match status" value="1"/>
</dbReference>
<accession>A0ABR1SV63</accession>
<feature type="domain" description="CN hydrolase" evidence="2">
    <location>
        <begin position="10"/>
        <end position="319"/>
    </location>
</feature>